<dbReference type="EMBL" id="KV011938">
    <property type="protein sequence ID" value="KZV25188.1"/>
    <property type="molecule type" value="Genomic_DNA"/>
</dbReference>
<accession>A0A2Z7AUZ2</accession>
<feature type="region of interest" description="Disordered" evidence="1">
    <location>
        <begin position="788"/>
        <end position="831"/>
    </location>
</feature>
<dbReference type="AlphaFoldDB" id="A0A2Z7AUZ2"/>
<evidence type="ECO:0000313" key="2">
    <source>
        <dbReference type="EMBL" id="KZV25188.1"/>
    </source>
</evidence>
<evidence type="ECO:0000256" key="1">
    <source>
        <dbReference type="SAM" id="MobiDB-lite"/>
    </source>
</evidence>
<dbReference type="Proteomes" id="UP000250235">
    <property type="component" value="Unassembled WGS sequence"/>
</dbReference>
<feature type="compositionally biased region" description="Basic residues" evidence="1">
    <location>
        <begin position="91"/>
        <end position="101"/>
    </location>
</feature>
<feature type="compositionally biased region" description="Polar residues" evidence="1">
    <location>
        <begin position="796"/>
        <end position="810"/>
    </location>
</feature>
<feature type="region of interest" description="Disordered" evidence="1">
    <location>
        <begin position="59"/>
        <end position="105"/>
    </location>
</feature>
<gene>
    <name evidence="2" type="ORF">F511_21906</name>
</gene>
<evidence type="ECO:0000313" key="3">
    <source>
        <dbReference type="Proteomes" id="UP000250235"/>
    </source>
</evidence>
<sequence length="831" mass="92241">MVTDGTRQAKGFAIQISLRLKNIPNLELGESSEFPASKILTDKSVHRYISINDKVGVEETADASPVKKAPRKPAASKKIPAVTAAEEPVPKKKRTSKKKSGSSHSTMEIMAIAQEAVPTQIVAASTGVSTTEEHIEQPAVEDNIPADQLVDEVAGENIGEGAADESVHEEPAGDVGARIDETTAEPAVANIAIVEVSTADDVDSIIQQVLLETAQSASAEDEQIEELDICGSDFASHSTITIDERQWFDLPYEDLIAKWNAEKKVTTPDDTDEEIEAGRAIGPVGRVQTEVSQPEYLLEEQADMEMSTADQSVDELIDADEARSLEDIILSIPADVPLPSAGVEITKIIFGQTIHIPGVAEGDLYKATLPTIHLEEKGKEPLQLKNPAKGMPHKEHYYRLKWAKLQQEDFSAKIEQVLTWAETDCTITALQRKSYILLKYREVLVRKILDSWKKNFVPGEGFSATDLKVIALLTDLHLFVLEELKKEVQAHGILWKRVCCSQIFEGSPRDRGAVIARTNTNTPSRCWIRTMMRVNGLWVIEPCADQWVKIPQPIISSEVPRKRQYDDTLPPVSKFFRLLKKRWADVCLEVVEFCASRRLLPVGSINFCRALAFVEPDSSFDYRQPTVFALRFSQFFILRSAPVFSNFFRQLLLFAFDTTDLAATVSSLPPVSIDLSAALADFQAILSKQINESQSGISSKLHKIEQGLRDSLRQQKDVFKNLFHGARQESRNIDNVQTLRFTEFRKNILSQNASIFTGLADVRKEAQANYLILTDQLGQLFDYINRGGNDKKGKSSSRGPQQPPNVQIRDSGTGGGSAERTPNFAQRVEMA</sequence>
<proteinExistence type="predicted"/>
<name>A0A2Z7AUZ2_9LAMI</name>
<reference evidence="2 3" key="1">
    <citation type="journal article" date="2015" name="Proc. Natl. Acad. Sci. U.S.A.">
        <title>The resurrection genome of Boea hygrometrica: A blueprint for survival of dehydration.</title>
        <authorList>
            <person name="Xiao L."/>
            <person name="Yang G."/>
            <person name="Zhang L."/>
            <person name="Yang X."/>
            <person name="Zhao S."/>
            <person name="Ji Z."/>
            <person name="Zhou Q."/>
            <person name="Hu M."/>
            <person name="Wang Y."/>
            <person name="Chen M."/>
            <person name="Xu Y."/>
            <person name="Jin H."/>
            <person name="Xiao X."/>
            <person name="Hu G."/>
            <person name="Bao F."/>
            <person name="Hu Y."/>
            <person name="Wan P."/>
            <person name="Li L."/>
            <person name="Deng X."/>
            <person name="Kuang T."/>
            <person name="Xiang C."/>
            <person name="Zhu J.K."/>
            <person name="Oliver M.J."/>
            <person name="He Y."/>
        </authorList>
    </citation>
    <scope>NUCLEOTIDE SEQUENCE [LARGE SCALE GENOMIC DNA]</scope>
    <source>
        <strain evidence="3">cv. XS01</strain>
    </source>
</reference>
<protein>
    <submittedName>
        <fullName evidence="2">tRNA(Adenine(34)) deaminase, chloroplastic</fullName>
    </submittedName>
</protein>
<organism evidence="2 3">
    <name type="scientific">Dorcoceras hygrometricum</name>
    <dbReference type="NCBI Taxonomy" id="472368"/>
    <lineage>
        <taxon>Eukaryota</taxon>
        <taxon>Viridiplantae</taxon>
        <taxon>Streptophyta</taxon>
        <taxon>Embryophyta</taxon>
        <taxon>Tracheophyta</taxon>
        <taxon>Spermatophyta</taxon>
        <taxon>Magnoliopsida</taxon>
        <taxon>eudicotyledons</taxon>
        <taxon>Gunneridae</taxon>
        <taxon>Pentapetalae</taxon>
        <taxon>asterids</taxon>
        <taxon>lamiids</taxon>
        <taxon>Lamiales</taxon>
        <taxon>Gesneriaceae</taxon>
        <taxon>Didymocarpoideae</taxon>
        <taxon>Trichosporeae</taxon>
        <taxon>Loxocarpinae</taxon>
        <taxon>Dorcoceras</taxon>
    </lineage>
</organism>
<keyword evidence="3" id="KW-1185">Reference proteome</keyword>